<keyword evidence="7 8" id="KW-0472">Membrane</keyword>
<keyword evidence="5" id="KW-0677">Repeat</keyword>
<dbReference type="Pfam" id="PF00153">
    <property type="entry name" value="Mito_carr"/>
    <property type="match status" value="3"/>
</dbReference>
<dbReference type="SUPFAM" id="SSF103506">
    <property type="entry name" value="Mitochondrial carrier"/>
    <property type="match status" value="1"/>
</dbReference>
<feature type="repeat" description="Solcar" evidence="8">
    <location>
        <begin position="240"/>
        <end position="331"/>
    </location>
</feature>
<dbReference type="GeneID" id="108020253"/>
<comment type="similarity">
    <text evidence="2 9">Belongs to the mitochondrial carrier (TC 2.A.29) family.</text>
</comment>
<dbReference type="RefSeq" id="XP_016943870.3">
    <property type="nucleotide sequence ID" value="XM_017088381.4"/>
</dbReference>
<keyword evidence="3 9" id="KW-0813">Transport</keyword>
<comment type="subcellular location">
    <subcellularLocation>
        <location evidence="1">Membrane</location>
        <topology evidence="1">Multi-pass membrane protein</topology>
    </subcellularLocation>
</comment>
<organism evidence="10 11">
    <name type="scientific">Drosophila suzukii</name>
    <name type="common">Spotted-wing drosophila fruit fly</name>
    <dbReference type="NCBI Taxonomy" id="28584"/>
    <lineage>
        <taxon>Eukaryota</taxon>
        <taxon>Metazoa</taxon>
        <taxon>Ecdysozoa</taxon>
        <taxon>Arthropoda</taxon>
        <taxon>Hexapoda</taxon>
        <taxon>Insecta</taxon>
        <taxon>Pterygota</taxon>
        <taxon>Neoptera</taxon>
        <taxon>Endopterygota</taxon>
        <taxon>Diptera</taxon>
        <taxon>Brachycera</taxon>
        <taxon>Muscomorpha</taxon>
        <taxon>Ephydroidea</taxon>
        <taxon>Drosophilidae</taxon>
        <taxon>Drosophila</taxon>
        <taxon>Sophophora</taxon>
    </lineage>
</organism>
<feature type="repeat" description="Solcar" evidence="8">
    <location>
        <begin position="143"/>
        <end position="231"/>
    </location>
</feature>
<dbReference type="Proteomes" id="UP001652628">
    <property type="component" value="Chromosome 2L"/>
</dbReference>
<evidence type="ECO:0000256" key="2">
    <source>
        <dbReference type="ARBA" id="ARBA00006375"/>
    </source>
</evidence>
<keyword evidence="4 8" id="KW-0812">Transmembrane</keyword>
<evidence type="ECO:0000256" key="9">
    <source>
        <dbReference type="RuleBase" id="RU000488"/>
    </source>
</evidence>
<dbReference type="GO" id="GO:0005743">
    <property type="term" value="C:mitochondrial inner membrane"/>
    <property type="evidence" value="ECO:0007669"/>
    <property type="project" value="UniProtKB-SubCell"/>
</dbReference>
<keyword evidence="10" id="KW-1185">Reference proteome</keyword>
<feature type="repeat" description="Solcar" evidence="8">
    <location>
        <begin position="37"/>
        <end position="128"/>
    </location>
</feature>
<dbReference type="PROSITE" id="PS50920">
    <property type="entry name" value="SOLCAR"/>
    <property type="match status" value="3"/>
</dbReference>
<evidence type="ECO:0000256" key="7">
    <source>
        <dbReference type="ARBA" id="ARBA00023136"/>
    </source>
</evidence>
<dbReference type="AlphaFoldDB" id="A0AB39ZV91"/>
<evidence type="ECO:0000256" key="4">
    <source>
        <dbReference type="ARBA" id="ARBA00022692"/>
    </source>
</evidence>
<evidence type="ECO:0000256" key="8">
    <source>
        <dbReference type="PROSITE-ProRule" id="PRU00282"/>
    </source>
</evidence>
<evidence type="ECO:0000256" key="5">
    <source>
        <dbReference type="ARBA" id="ARBA00022737"/>
    </source>
</evidence>
<protein>
    <submittedName>
        <fullName evidence="11">Mitochondrial uncoupling protein 4C isoform X1</fullName>
    </submittedName>
</protein>
<proteinExistence type="inferred from homology"/>
<evidence type="ECO:0000256" key="1">
    <source>
        <dbReference type="ARBA" id="ARBA00004141"/>
    </source>
</evidence>
<evidence type="ECO:0000256" key="3">
    <source>
        <dbReference type="ARBA" id="ARBA00022448"/>
    </source>
</evidence>
<dbReference type="PANTHER" id="PTHR45618">
    <property type="entry name" value="MITOCHONDRIAL DICARBOXYLATE CARRIER-RELATED"/>
    <property type="match status" value="1"/>
</dbReference>
<dbReference type="InterPro" id="IPR023395">
    <property type="entry name" value="MCP_dom_sf"/>
</dbReference>
<dbReference type="Gene3D" id="1.50.40.10">
    <property type="entry name" value="Mitochondrial carrier domain"/>
    <property type="match status" value="1"/>
</dbReference>
<evidence type="ECO:0000256" key="6">
    <source>
        <dbReference type="ARBA" id="ARBA00022989"/>
    </source>
</evidence>
<evidence type="ECO:0000313" key="11">
    <source>
        <dbReference type="RefSeq" id="XP_016943870.3"/>
    </source>
</evidence>
<accession>A0AB39ZV91</accession>
<sequence length="337" mass="38125">MDNDKHDYWKLRSLYKDEDDDVPRFPPTNVVEPLTARNLFQLYINTFIAANLAESCVFPLDVAKTRMQVDGEQAKKTGTRMPTFRATLGNMIKVEGFRSLYAGFSAMVTRNLLFNSGRVVMYDIFRRPFLYVNAGNEEIKVHWSLACSFIAGCIAQALANPFDIVKVRMQTEGRRRQLGYEARVSSMGQSFADIYRHGGLPSMWKGVGPSCIRACLMTAGDVGSYDISKRTFKRLLSLEDGLGLRFLSSMCAGLTASVLSTPADVIKSRMMNQPVDESGKNLYYKNSIDCLRKLIREEGALTLYKGLMPTWFRLGPFSVLFWLSVEQLRQWEGQVGF</sequence>
<gene>
    <name evidence="11" type="primary">Ucp4C</name>
</gene>
<reference evidence="11" key="2">
    <citation type="submission" date="2025-08" db="UniProtKB">
        <authorList>
            <consortium name="RefSeq"/>
        </authorList>
    </citation>
    <scope>IDENTIFICATION</scope>
</reference>
<reference evidence="10" key="1">
    <citation type="submission" date="2025-05" db="UniProtKB">
        <authorList>
            <consortium name="RefSeq"/>
        </authorList>
    </citation>
    <scope>NUCLEOTIDE SEQUENCE [LARGE SCALE GENOMIC DNA]</scope>
</reference>
<dbReference type="InterPro" id="IPR050391">
    <property type="entry name" value="Mito_Metabolite_Transporter"/>
</dbReference>
<dbReference type="InterPro" id="IPR018108">
    <property type="entry name" value="MCP_transmembrane"/>
</dbReference>
<keyword evidence="6" id="KW-1133">Transmembrane helix</keyword>
<name>A0AB39ZV91_DROSZ</name>
<evidence type="ECO:0000313" key="10">
    <source>
        <dbReference type="Proteomes" id="UP001652628"/>
    </source>
</evidence>